<dbReference type="PANTHER" id="PTHR45860:SF1">
    <property type="entry name" value="TRANSLATION INITIATION FACTOR EIF-2B SUBUNIT ALPHA"/>
    <property type="match status" value="1"/>
</dbReference>
<gene>
    <name evidence="6" type="ORF">TQ32_02135</name>
</gene>
<evidence type="ECO:0000256" key="1">
    <source>
        <dbReference type="ARBA" id="ARBA00007251"/>
    </source>
</evidence>
<dbReference type="RefSeq" id="WP_068320550.1">
    <property type="nucleotide sequence ID" value="NZ_CP010835.1"/>
</dbReference>
<dbReference type="GO" id="GO:0003743">
    <property type="term" value="F:translation initiation factor activity"/>
    <property type="evidence" value="ECO:0007669"/>
    <property type="project" value="UniProtKB-KW"/>
</dbReference>
<keyword evidence="5" id="KW-0175">Coiled coil</keyword>
<comment type="similarity">
    <text evidence="1 4">Belongs to the eIF-2B alpha/beta/delta subunits family.</text>
</comment>
<reference evidence="6 7" key="2">
    <citation type="journal article" date="2016" name="Int. J. Syst. Evol. Microbiol.">
        <title>Pyrococcus kukulkanii sp. nov., a hyperthermophilic, piezophilic archaeon isolated from a deep-sea hydrothermal vent.</title>
        <authorList>
            <person name="Callac N."/>
            <person name="Oger P."/>
            <person name="Lesongeur F."/>
            <person name="Rattray J.E."/>
            <person name="Vannier P."/>
            <person name="Michoud G."/>
            <person name="Beauverger M."/>
            <person name="Gayet N."/>
            <person name="Rouxel O."/>
            <person name="Jebbar M."/>
            <person name="Godfroy A."/>
        </authorList>
    </citation>
    <scope>NUCLEOTIDE SEQUENCE [LARGE SCALE GENOMIC DNA]</scope>
    <source>
        <strain evidence="6 7">NCB100</strain>
    </source>
</reference>
<sequence>MLPDSVLSILREMREERIRGASWLAKRGAEAFLVLAREMDESLLEDAIRELKEEIVRVNPSMASLHNLVRFFPVTNDREKIIARAEEFLRRIEEAKRELASIGAQLIDPGDVIITHSLSSAVLEIFKLAKTRGKEFKVILTESAPDYEGLKLAEELESLGIDFEIITDSQMGLFCKKATLALVGADMVTKDGYVVNKVGTYLLALACHENNVPFYVAAETYKFHPTQKAEDVELVERPLKRGKFEVRNVLFDITPWRFIRGIITELGIIVPPRDLQ</sequence>
<dbReference type="SUPFAM" id="SSF100950">
    <property type="entry name" value="NagB/RpiA/CoA transferase-like"/>
    <property type="match status" value="1"/>
</dbReference>
<dbReference type="InterPro" id="IPR037171">
    <property type="entry name" value="NagB/RpiA_transferase-like"/>
</dbReference>
<dbReference type="GeneID" id="28490594"/>
<evidence type="ECO:0000313" key="6">
    <source>
        <dbReference type="EMBL" id="AMM53420.1"/>
    </source>
</evidence>
<dbReference type="Gene3D" id="3.40.50.10470">
    <property type="entry name" value="Translation initiation factor eif-2b, domain 2"/>
    <property type="match status" value="1"/>
</dbReference>
<dbReference type="InterPro" id="IPR027363">
    <property type="entry name" value="M1Pi_N"/>
</dbReference>
<dbReference type="EMBL" id="CP010835">
    <property type="protein sequence ID" value="AMM53420.1"/>
    <property type="molecule type" value="Genomic_DNA"/>
</dbReference>
<dbReference type="AlphaFoldDB" id="A0A127B7R3"/>
<dbReference type="KEGG" id="pyc:TQ32_02135"/>
<dbReference type="PANTHER" id="PTHR45860">
    <property type="entry name" value="TRANSLATION INITIATION FACTOR EIF-2B SUBUNIT ALPHA"/>
    <property type="match status" value="1"/>
</dbReference>
<dbReference type="InterPro" id="IPR000649">
    <property type="entry name" value="IF-2B-related"/>
</dbReference>
<dbReference type="NCBIfam" id="NF006210">
    <property type="entry name" value="PRK08335.1"/>
    <property type="match status" value="1"/>
</dbReference>
<dbReference type="InterPro" id="IPR051501">
    <property type="entry name" value="eIF2B_alpha/beta/delta"/>
</dbReference>
<protein>
    <submittedName>
        <fullName evidence="6">Translation initiation factor IF-2B subunit alpha</fullName>
    </submittedName>
</protein>
<dbReference type="GO" id="GO:0005085">
    <property type="term" value="F:guanyl-nucleotide exchange factor activity"/>
    <property type="evidence" value="ECO:0007669"/>
    <property type="project" value="TreeGrafter"/>
</dbReference>
<keyword evidence="3" id="KW-0648">Protein biosynthesis</keyword>
<evidence type="ECO:0000256" key="4">
    <source>
        <dbReference type="RuleBase" id="RU003814"/>
    </source>
</evidence>
<evidence type="ECO:0000256" key="3">
    <source>
        <dbReference type="ARBA" id="ARBA00022917"/>
    </source>
</evidence>
<dbReference type="PATRIC" id="fig|1609559.3.peg.432"/>
<evidence type="ECO:0000313" key="7">
    <source>
        <dbReference type="Proteomes" id="UP000070587"/>
    </source>
</evidence>
<organism evidence="6 7">
    <name type="scientific">Pyrococcus kukulkanii</name>
    <dbReference type="NCBI Taxonomy" id="1609559"/>
    <lineage>
        <taxon>Archaea</taxon>
        <taxon>Methanobacteriati</taxon>
        <taxon>Methanobacteriota</taxon>
        <taxon>Thermococci</taxon>
        <taxon>Thermococcales</taxon>
        <taxon>Thermococcaceae</taxon>
        <taxon>Pyrococcus</taxon>
    </lineage>
</organism>
<dbReference type="Proteomes" id="UP000070587">
    <property type="component" value="Chromosome"/>
</dbReference>
<evidence type="ECO:0000256" key="5">
    <source>
        <dbReference type="SAM" id="Coils"/>
    </source>
</evidence>
<evidence type="ECO:0000256" key="2">
    <source>
        <dbReference type="ARBA" id="ARBA00022540"/>
    </source>
</evidence>
<name>A0A127B7R3_9EURY</name>
<accession>A0A127B7R3</accession>
<feature type="coiled-coil region" evidence="5">
    <location>
        <begin position="78"/>
        <end position="105"/>
    </location>
</feature>
<dbReference type="OrthoDB" id="45195at2157"/>
<proteinExistence type="inferred from homology"/>
<dbReference type="Gene3D" id="1.20.120.420">
    <property type="entry name" value="translation initiation factor eif-2b, domain 1"/>
    <property type="match status" value="1"/>
</dbReference>
<keyword evidence="2 6" id="KW-0396">Initiation factor</keyword>
<dbReference type="InterPro" id="IPR042529">
    <property type="entry name" value="IF_2B-like_C"/>
</dbReference>
<dbReference type="STRING" id="1609559.TQ32_02135"/>
<reference evidence="7" key="1">
    <citation type="submission" date="2015-02" db="EMBL/GenBank/DDBJ databases">
        <title>Pyrococcus kukulkanii sp. nov., a novel hyperthermophilic archaeon isolated from a deep-sea hydrothermal vent at the Guaymas Basin.</title>
        <authorList>
            <person name="Oger P.M."/>
            <person name="Callac N."/>
            <person name="Jebbar M."/>
            <person name="Godfroy A."/>
        </authorList>
    </citation>
    <scope>NUCLEOTIDE SEQUENCE [LARGE SCALE GENOMIC DNA]</scope>
    <source>
        <strain evidence="7">NCB100</strain>
    </source>
</reference>
<dbReference type="Pfam" id="PF01008">
    <property type="entry name" value="IF-2B"/>
    <property type="match status" value="1"/>
</dbReference>